<gene>
    <name evidence="1" type="ORF">METZ01_LOCUS145169</name>
</gene>
<dbReference type="AlphaFoldDB" id="A0A381ZSQ6"/>
<name>A0A381ZSQ6_9ZZZZ</name>
<proteinExistence type="predicted"/>
<protein>
    <submittedName>
        <fullName evidence="1">Uncharacterized protein</fullName>
    </submittedName>
</protein>
<accession>A0A381ZSQ6</accession>
<evidence type="ECO:0000313" key="1">
    <source>
        <dbReference type="EMBL" id="SVA92315.1"/>
    </source>
</evidence>
<dbReference type="EMBL" id="UINC01022520">
    <property type="protein sequence ID" value="SVA92315.1"/>
    <property type="molecule type" value="Genomic_DNA"/>
</dbReference>
<organism evidence="1">
    <name type="scientific">marine metagenome</name>
    <dbReference type="NCBI Taxonomy" id="408172"/>
    <lineage>
        <taxon>unclassified sequences</taxon>
        <taxon>metagenomes</taxon>
        <taxon>ecological metagenomes</taxon>
    </lineage>
</organism>
<reference evidence="1" key="1">
    <citation type="submission" date="2018-05" db="EMBL/GenBank/DDBJ databases">
        <authorList>
            <person name="Lanie J.A."/>
            <person name="Ng W.-L."/>
            <person name="Kazmierczak K.M."/>
            <person name="Andrzejewski T.M."/>
            <person name="Davidsen T.M."/>
            <person name="Wayne K.J."/>
            <person name="Tettelin H."/>
            <person name="Glass J.I."/>
            <person name="Rusch D."/>
            <person name="Podicherti R."/>
            <person name="Tsui H.-C.T."/>
            <person name="Winkler M.E."/>
        </authorList>
    </citation>
    <scope>NUCLEOTIDE SEQUENCE</scope>
</reference>
<sequence length="159" mass="18200">MKLRFFLIIIVTMFSSTFVMGGNYTCTDELRTGIFKEKEKWTSKEIRKLKFTVKLEGIKINFKVDGEDSFSGCNDFKYDKFTDIYQCSNFAKGWGEPENIYYEIFSFSPSRLRFSWSYLPGYILDKKGNSPMVGGGTCSALIPTEKEDISGEELIARGS</sequence>